<proteinExistence type="predicted"/>
<evidence type="ECO:0000313" key="1">
    <source>
        <dbReference type="EMBL" id="QJH96993.1"/>
    </source>
</evidence>
<gene>
    <name evidence="1" type="ORF">TM448B00886_0003</name>
</gene>
<accession>A0A6M3XJC5</accession>
<dbReference type="EMBL" id="MT144669">
    <property type="protein sequence ID" value="QJH96993.1"/>
    <property type="molecule type" value="Genomic_DNA"/>
</dbReference>
<organism evidence="1">
    <name type="scientific">viral metagenome</name>
    <dbReference type="NCBI Taxonomy" id="1070528"/>
    <lineage>
        <taxon>unclassified sequences</taxon>
        <taxon>metagenomes</taxon>
        <taxon>organismal metagenomes</taxon>
    </lineage>
</organism>
<name>A0A6M3XJC5_9ZZZZ</name>
<sequence>MGFCYMAVKQSTFLFDVRGGINQHDKLHVIPDNQLRLAQNVEVRYGGLKKRAGYVKNPTTVMGTSRIGSLYWGRKTDAAKTAYLFGSEGTNVKFWDGSAWVTLINVGTAGTRWGYTIARGNIYMTSVNDGFFMWNFINPPGIDFVQTLYYEFVIAHVDRIWRVRERDNPSLSAITKVFTNYGAEHMWEIPSTEADQWITGIMKMHNQLHVFTKQDIIRVPGYGPSQWRRNLVDTQAGMWASRSLETFPDGFALYLGINDIYMYPGDIPTAVGRPHIQDILDDINMTYIENACAMKIADEYWLSYTSRSGGGTVNNRTIVINTSASPWAFNGPYTYGFEAATVRRDTTGEIAYFGSTSIGQVYQAKSGTSDDGAAIAIDVQTKSYMLNAVQRQELIDLAIFGEISEGSTVTVKYKIDFASSWTTLGVVGMSASGAHEGYRDDSTSTRTYIFHPIKFPDGTTGRFIQIQLTESSTNAISIHGIEIRHQDAAFRR</sequence>
<dbReference type="AlphaFoldDB" id="A0A6M3XJC5"/>
<reference evidence="1" key="1">
    <citation type="submission" date="2020-03" db="EMBL/GenBank/DDBJ databases">
        <title>The deep terrestrial virosphere.</title>
        <authorList>
            <person name="Holmfeldt K."/>
            <person name="Nilsson E."/>
            <person name="Simone D."/>
            <person name="Lopez-Fernandez M."/>
            <person name="Wu X."/>
            <person name="de Brujin I."/>
            <person name="Lundin D."/>
            <person name="Andersson A."/>
            <person name="Bertilsson S."/>
            <person name="Dopson M."/>
        </authorList>
    </citation>
    <scope>NUCLEOTIDE SEQUENCE</scope>
    <source>
        <strain evidence="1">TM448B00886</strain>
    </source>
</reference>
<protein>
    <submittedName>
        <fullName evidence="1">Uncharacterized protein</fullName>
    </submittedName>
</protein>